<dbReference type="Pfam" id="PF12701">
    <property type="entry name" value="LSM14"/>
    <property type="match status" value="1"/>
</dbReference>
<dbReference type="Gene3D" id="2.30.30.100">
    <property type="match status" value="1"/>
</dbReference>
<keyword evidence="6" id="KW-1185">Reference proteome</keyword>
<dbReference type="PROSITE" id="PS52002">
    <property type="entry name" value="SM"/>
    <property type="match status" value="1"/>
</dbReference>
<feature type="compositionally biased region" description="Basic residues" evidence="2">
    <location>
        <begin position="405"/>
        <end position="417"/>
    </location>
</feature>
<proteinExistence type="predicted"/>
<feature type="domain" description="FFD box profile" evidence="3">
    <location>
        <begin position="350"/>
        <end position="366"/>
    </location>
</feature>
<dbReference type="SMART" id="SM01271">
    <property type="entry name" value="LSM14"/>
    <property type="match status" value="1"/>
</dbReference>
<name>A0A9W5TAK4_BABOV</name>
<dbReference type="SUPFAM" id="SSF50182">
    <property type="entry name" value="Sm-like ribonucleoproteins"/>
    <property type="match status" value="1"/>
</dbReference>
<feature type="compositionally biased region" description="Polar residues" evidence="2">
    <location>
        <begin position="308"/>
        <end position="325"/>
    </location>
</feature>
<dbReference type="GO" id="GO:0003723">
    <property type="term" value="F:RNA binding"/>
    <property type="evidence" value="ECO:0007669"/>
    <property type="project" value="InterPro"/>
</dbReference>
<feature type="compositionally biased region" description="Basic and acidic residues" evidence="2">
    <location>
        <begin position="272"/>
        <end position="281"/>
    </location>
</feature>
<feature type="compositionally biased region" description="Basic and acidic residues" evidence="2">
    <location>
        <begin position="418"/>
        <end position="435"/>
    </location>
</feature>
<dbReference type="AlphaFoldDB" id="A0A9W5TAK4"/>
<accession>A0A9W5TAK4</accession>
<feature type="region of interest" description="Disordered" evidence="2">
    <location>
        <begin position="251"/>
        <end position="454"/>
    </location>
</feature>
<dbReference type="InterPro" id="IPR010920">
    <property type="entry name" value="LSM_dom_sf"/>
</dbReference>
<dbReference type="PROSITE" id="PS51513">
    <property type="entry name" value="FFD"/>
    <property type="match status" value="1"/>
</dbReference>
<protein>
    <submittedName>
        <fullName evidence="5">Glycine-rich RNA-binding, putative</fullName>
    </submittedName>
</protein>
<dbReference type="Proteomes" id="UP001057455">
    <property type="component" value="Unassembled WGS sequence"/>
</dbReference>
<evidence type="ECO:0000313" key="6">
    <source>
        <dbReference type="Proteomes" id="UP001057455"/>
    </source>
</evidence>
<evidence type="ECO:0000256" key="2">
    <source>
        <dbReference type="SAM" id="MobiDB-lite"/>
    </source>
</evidence>
<organism evidence="5 6">
    <name type="scientific">Babesia ovis</name>
    <dbReference type="NCBI Taxonomy" id="5869"/>
    <lineage>
        <taxon>Eukaryota</taxon>
        <taxon>Sar</taxon>
        <taxon>Alveolata</taxon>
        <taxon>Apicomplexa</taxon>
        <taxon>Aconoidasida</taxon>
        <taxon>Piroplasmida</taxon>
        <taxon>Babesiidae</taxon>
        <taxon>Babesia</taxon>
    </lineage>
</organism>
<feature type="compositionally biased region" description="Basic and acidic residues" evidence="2">
    <location>
        <begin position="445"/>
        <end position="454"/>
    </location>
</feature>
<gene>
    <name evidence="5" type="ORF">BaOVIS_005970</name>
</gene>
<evidence type="ECO:0000259" key="3">
    <source>
        <dbReference type="PROSITE" id="PS51513"/>
    </source>
</evidence>
<feature type="domain" description="Sm" evidence="4">
    <location>
        <begin position="1"/>
        <end position="80"/>
    </location>
</feature>
<evidence type="ECO:0000256" key="1">
    <source>
        <dbReference type="PROSITE-ProRule" id="PRU00846"/>
    </source>
</evidence>
<feature type="short sequence motif" description="FFD box" evidence="1">
    <location>
        <begin position="350"/>
        <end position="366"/>
    </location>
</feature>
<dbReference type="PANTHER" id="PTHR13586:SF26">
    <property type="entry name" value="CHROMOSOME UNDETERMINED SCAFFOLD_51, WHOLE GENOME SHOTGUN SEQUENCE"/>
    <property type="match status" value="1"/>
</dbReference>
<dbReference type="InterPro" id="IPR047575">
    <property type="entry name" value="Sm"/>
</dbReference>
<feature type="compositionally biased region" description="Basic and acidic residues" evidence="2">
    <location>
        <begin position="366"/>
        <end position="384"/>
    </location>
</feature>
<dbReference type="EMBL" id="BLIY01000006">
    <property type="protein sequence ID" value="GFE53193.1"/>
    <property type="molecule type" value="Genomic_DNA"/>
</dbReference>
<comment type="caution">
    <text evidence="5">The sequence shown here is derived from an EMBL/GenBank/DDBJ whole genome shotgun (WGS) entry which is preliminary data.</text>
</comment>
<dbReference type="OrthoDB" id="21539at2759"/>
<dbReference type="InterPro" id="IPR025761">
    <property type="entry name" value="FFD_box"/>
</dbReference>
<dbReference type="InterPro" id="IPR025609">
    <property type="entry name" value="Lsm14-like_N"/>
</dbReference>
<sequence length="454" mass="50083">MSIEPFIGSRITITSNADIRYEGLLYDLNTEDGVVVLQNVRCFGTENRRPHGEVPPSNKLHDFMVFKGEDIKDLGVCEVEKEDAPKPSGYNVHDQHTSQAPYPLGMPTAMPQDFNSMAGIAQPPNRYMVMNQMPQSTVAQPPMPGFYMGGLPTPTMLPSPIVASNVGHQQAGAYDPRNIPMPSQPRVQEYFTSAPQPNPTPHTGEPIMPPKISKGIGTSTIPMYDNAGSPRIPTGDLDKFDLAEFDFGPDPFSETNALPHGTNKILQPFDHQSQHREKREIGTLSPKLKVPTKPSGGDKGTKAPHAQAPSNTLGNQRRSGQSQTKSEPRNQVDLPSNHSGAPVANGDLRPFYDKKTSFFDNLSSDIHTDRRTKKEERQRQRDINVDTFGIKTVRRSHNTNGRGRGDRRRTDRPHHGDKKNSSESDKGNDKDDKGTAKTSKPTADLAKDPKDIEA</sequence>
<dbReference type="PANTHER" id="PTHR13586">
    <property type="entry name" value="SCD6 PROTEIN-RELATED"/>
    <property type="match status" value="1"/>
</dbReference>
<reference evidence="5" key="1">
    <citation type="submission" date="2019-12" db="EMBL/GenBank/DDBJ databases">
        <title>Genome sequence of Babesia ovis.</title>
        <authorList>
            <person name="Yamagishi J."/>
            <person name="Sevinc F."/>
            <person name="Xuan X."/>
        </authorList>
    </citation>
    <scope>NUCLEOTIDE SEQUENCE</scope>
    <source>
        <strain evidence="5">Selcuk</strain>
    </source>
</reference>
<evidence type="ECO:0000259" key="4">
    <source>
        <dbReference type="PROSITE" id="PS52002"/>
    </source>
</evidence>
<dbReference type="CDD" id="cd01736">
    <property type="entry name" value="LSm14_N"/>
    <property type="match status" value="1"/>
</dbReference>
<evidence type="ECO:0000313" key="5">
    <source>
        <dbReference type="EMBL" id="GFE53193.1"/>
    </source>
</evidence>